<feature type="signal peptide" evidence="7">
    <location>
        <begin position="1"/>
        <end position="19"/>
    </location>
</feature>
<keyword evidence="2" id="KW-0433">Leucine-rich repeat</keyword>
<dbReference type="FunFam" id="3.80.10.10:FF:000041">
    <property type="entry name" value="LRR receptor-like serine/threonine-protein kinase ERECTA"/>
    <property type="match status" value="1"/>
</dbReference>
<dbReference type="Proteomes" id="UP001634393">
    <property type="component" value="Unassembled WGS sequence"/>
</dbReference>
<evidence type="ECO:0000313" key="8">
    <source>
        <dbReference type="EMBL" id="KAL3846160.1"/>
    </source>
</evidence>
<feature type="chain" id="PRO_5044795868" description="Leucine-rich repeat-containing N-terminal plant-type domain-containing protein" evidence="7">
    <location>
        <begin position="20"/>
        <end position="246"/>
    </location>
</feature>
<dbReference type="InterPro" id="IPR032675">
    <property type="entry name" value="LRR_dom_sf"/>
</dbReference>
<organism evidence="8 9">
    <name type="scientific">Penstemon smallii</name>
    <dbReference type="NCBI Taxonomy" id="265156"/>
    <lineage>
        <taxon>Eukaryota</taxon>
        <taxon>Viridiplantae</taxon>
        <taxon>Streptophyta</taxon>
        <taxon>Embryophyta</taxon>
        <taxon>Tracheophyta</taxon>
        <taxon>Spermatophyta</taxon>
        <taxon>Magnoliopsida</taxon>
        <taxon>eudicotyledons</taxon>
        <taxon>Gunneridae</taxon>
        <taxon>Pentapetalae</taxon>
        <taxon>asterids</taxon>
        <taxon>lamiids</taxon>
        <taxon>Lamiales</taxon>
        <taxon>Plantaginaceae</taxon>
        <taxon>Cheloneae</taxon>
        <taxon>Penstemon</taxon>
    </lineage>
</organism>
<comment type="subcellular location">
    <subcellularLocation>
        <location evidence="1">Membrane</location>
    </subcellularLocation>
</comment>
<protein>
    <recommendedName>
        <fullName evidence="10">Leucine-rich repeat-containing N-terminal plant-type domain-containing protein</fullName>
    </recommendedName>
</protein>
<keyword evidence="3 7" id="KW-0732">Signal</keyword>
<evidence type="ECO:0008006" key="10">
    <source>
        <dbReference type="Google" id="ProtNLM"/>
    </source>
</evidence>
<keyword evidence="6" id="KW-0325">Glycoprotein</keyword>
<dbReference type="EMBL" id="JBJXBP010000002">
    <property type="protein sequence ID" value="KAL3846160.1"/>
    <property type="molecule type" value="Genomic_DNA"/>
</dbReference>
<evidence type="ECO:0000313" key="9">
    <source>
        <dbReference type="Proteomes" id="UP001634393"/>
    </source>
</evidence>
<keyword evidence="5" id="KW-0472">Membrane</keyword>
<reference evidence="8 9" key="1">
    <citation type="submission" date="2024-12" db="EMBL/GenBank/DDBJ databases">
        <title>The unique morphological basis and parallel evolutionary history of personate flowers in Penstemon.</title>
        <authorList>
            <person name="Depatie T.H."/>
            <person name="Wessinger C.A."/>
        </authorList>
    </citation>
    <scope>NUCLEOTIDE SEQUENCE [LARGE SCALE GENOMIC DNA]</scope>
    <source>
        <strain evidence="8">WTNN_2</strain>
        <tissue evidence="8">Leaf</tissue>
    </source>
</reference>
<evidence type="ECO:0000256" key="1">
    <source>
        <dbReference type="ARBA" id="ARBA00004370"/>
    </source>
</evidence>
<dbReference type="Pfam" id="PF00560">
    <property type="entry name" value="LRR_1"/>
    <property type="match status" value="3"/>
</dbReference>
<name>A0ABD3UCP1_9LAMI</name>
<evidence type="ECO:0000256" key="5">
    <source>
        <dbReference type="ARBA" id="ARBA00023136"/>
    </source>
</evidence>
<dbReference type="PANTHER" id="PTHR48060:SF9">
    <property type="entry name" value="LRR RECEPTOR-LIKE SERINE_THREONINE-PROTEIN KINASE GSO1"/>
    <property type="match status" value="1"/>
</dbReference>
<dbReference type="SUPFAM" id="SSF52058">
    <property type="entry name" value="L domain-like"/>
    <property type="match status" value="1"/>
</dbReference>
<evidence type="ECO:0000256" key="7">
    <source>
        <dbReference type="SAM" id="SignalP"/>
    </source>
</evidence>
<dbReference type="Gene3D" id="3.80.10.10">
    <property type="entry name" value="Ribonuclease Inhibitor"/>
    <property type="match status" value="2"/>
</dbReference>
<dbReference type="AlphaFoldDB" id="A0ABD3UCP1"/>
<dbReference type="InterPro" id="IPR001611">
    <property type="entry name" value="Leu-rich_rpt"/>
</dbReference>
<proteinExistence type="predicted"/>
<evidence type="ECO:0000256" key="2">
    <source>
        <dbReference type="ARBA" id="ARBA00022614"/>
    </source>
</evidence>
<evidence type="ECO:0000256" key="3">
    <source>
        <dbReference type="ARBA" id="ARBA00022729"/>
    </source>
</evidence>
<dbReference type="GO" id="GO:0016020">
    <property type="term" value="C:membrane"/>
    <property type="evidence" value="ECO:0007669"/>
    <property type="project" value="UniProtKB-SubCell"/>
</dbReference>
<keyword evidence="9" id="KW-1185">Reference proteome</keyword>
<dbReference type="PANTHER" id="PTHR48060">
    <property type="entry name" value="DNA DAMAGE-REPAIR/TOLERATION PROTEIN DRT100"/>
    <property type="match status" value="1"/>
</dbReference>
<keyword evidence="4" id="KW-0677">Repeat</keyword>
<gene>
    <name evidence="8" type="ORF">ACJIZ3_003563</name>
</gene>
<evidence type="ECO:0000256" key="4">
    <source>
        <dbReference type="ARBA" id="ARBA00022737"/>
    </source>
</evidence>
<comment type="caution">
    <text evidence="8">The sequence shown here is derived from an EMBL/GenBank/DDBJ whole genome shotgun (WGS) entry which is preliminary data.</text>
</comment>
<sequence length="246" mass="27730">MMLIIVLVAISCFVHTCQGTCNHISTASPLNWSLSIDCCTWEGVDCDDSGRVTNMWLPLRGLVGSISSSIVNVNSLSRFNLSHNWLVGRLPDGFFVSLKLLQQQQLLGANYFNYLQYFASIQFSNNDFTGLIPQGFGRCKNMQRLRSGFNNISGGVPRDINRLLTLQELYLPGNKLSGEIDKTIVNLGSIRIFALYVNELTCMIPQDIRKLSKLEQLQLHINQLLGLLQVYLINFFHNLIKSNLIN</sequence>
<accession>A0ABD3UCP1</accession>
<evidence type="ECO:0000256" key="6">
    <source>
        <dbReference type="ARBA" id="ARBA00023180"/>
    </source>
</evidence>
<dbReference type="InterPro" id="IPR053211">
    <property type="entry name" value="DNA_repair-toleration"/>
</dbReference>